<organism evidence="3 4">
    <name type="scientific">Natronincola ferrireducens</name>
    <dbReference type="NCBI Taxonomy" id="393762"/>
    <lineage>
        <taxon>Bacteria</taxon>
        <taxon>Bacillati</taxon>
        <taxon>Bacillota</taxon>
        <taxon>Clostridia</taxon>
        <taxon>Peptostreptococcales</taxon>
        <taxon>Natronincolaceae</taxon>
        <taxon>Natronincola</taxon>
    </lineage>
</organism>
<feature type="transmembrane region" description="Helical" evidence="1">
    <location>
        <begin position="6"/>
        <end position="24"/>
    </location>
</feature>
<dbReference type="Gene3D" id="3.40.50.620">
    <property type="entry name" value="HUPs"/>
    <property type="match status" value="1"/>
</dbReference>
<evidence type="ECO:0000313" key="4">
    <source>
        <dbReference type="Proteomes" id="UP000198718"/>
    </source>
</evidence>
<dbReference type="Proteomes" id="UP000198718">
    <property type="component" value="Unassembled WGS sequence"/>
</dbReference>
<dbReference type="OrthoDB" id="9782395at2"/>
<evidence type="ECO:0000256" key="1">
    <source>
        <dbReference type="SAM" id="Phobius"/>
    </source>
</evidence>
<keyword evidence="4" id="KW-1185">Reference proteome</keyword>
<keyword evidence="1" id="KW-0472">Membrane</keyword>
<dbReference type="EMBL" id="FNFP01000001">
    <property type="protein sequence ID" value="SDK24699.1"/>
    <property type="molecule type" value="Genomic_DNA"/>
</dbReference>
<dbReference type="Pfam" id="PF02698">
    <property type="entry name" value="DUF218"/>
    <property type="match status" value="1"/>
</dbReference>
<dbReference type="PANTHER" id="PTHR30336">
    <property type="entry name" value="INNER MEMBRANE PROTEIN, PROBABLE PERMEASE"/>
    <property type="match status" value="1"/>
</dbReference>
<name>A0A1G9ABG0_9FIRM</name>
<dbReference type="GO" id="GO:0005886">
    <property type="term" value="C:plasma membrane"/>
    <property type="evidence" value="ECO:0007669"/>
    <property type="project" value="TreeGrafter"/>
</dbReference>
<evidence type="ECO:0000259" key="2">
    <source>
        <dbReference type="Pfam" id="PF02698"/>
    </source>
</evidence>
<keyword evidence="1" id="KW-1133">Transmembrane helix</keyword>
<feature type="domain" description="DUF218" evidence="2">
    <location>
        <begin position="36"/>
        <end position="161"/>
    </location>
</feature>
<protein>
    <submittedName>
        <fullName evidence="3">Protein SanA, affects membrane permeability for vancomycin</fullName>
    </submittedName>
</protein>
<dbReference type="CDD" id="cd06259">
    <property type="entry name" value="YdcF-like"/>
    <property type="match status" value="1"/>
</dbReference>
<sequence length="189" mass="21636">MKKIIISTIIGMVILFLIIQVSIIRTPYKQVPKKSDVIIVLGCRLWGDRPSPMLTYRLEKALALYNEGYAESIIVSGSQGEDEWITEALAMKNYLVDKGVPPEMIFKEENSFSTYQNLYYSREIMSNEEFESAIIVTNSFHIHRSLMLANRLNIDAVGGPAMSHPNPFLIIKYYTREVVAYMKDLLLSF</sequence>
<dbReference type="InterPro" id="IPR003848">
    <property type="entry name" value="DUF218"/>
</dbReference>
<dbReference type="InterPro" id="IPR014729">
    <property type="entry name" value="Rossmann-like_a/b/a_fold"/>
</dbReference>
<accession>A0A1G9ABG0</accession>
<dbReference type="RefSeq" id="WP_090551456.1">
    <property type="nucleotide sequence ID" value="NZ_FNFP01000001.1"/>
</dbReference>
<keyword evidence="1" id="KW-0812">Transmembrane</keyword>
<dbReference type="InterPro" id="IPR051599">
    <property type="entry name" value="Cell_Envelope_Assoc"/>
</dbReference>
<dbReference type="AlphaFoldDB" id="A0A1G9ABG0"/>
<dbReference type="GO" id="GO:0043164">
    <property type="term" value="P:Gram-negative-bacterium-type cell wall biogenesis"/>
    <property type="evidence" value="ECO:0007669"/>
    <property type="project" value="TreeGrafter"/>
</dbReference>
<gene>
    <name evidence="3" type="ORF">SAMN05660472_01120</name>
</gene>
<reference evidence="3 4" key="1">
    <citation type="submission" date="2016-10" db="EMBL/GenBank/DDBJ databases">
        <authorList>
            <person name="de Groot N.N."/>
        </authorList>
    </citation>
    <scope>NUCLEOTIDE SEQUENCE [LARGE SCALE GENOMIC DNA]</scope>
    <source>
        <strain evidence="3 4">DSM 18346</strain>
    </source>
</reference>
<dbReference type="PANTHER" id="PTHR30336:SF4">
    <property type="entry name" value="ENVELOPE BIOGENESIS FACTOR ELYC"/>
    <property type="match status" value="1"/>
</dbReference>
<proteinExistence type="predicted"/>
<dbReference type="GO" id="GO:0000270">
    <property type="term" value="P:peptidoglycan metabolic process"/>
    <property type="evidence" value="ECO:0007669"/>
    <property type="project" value="TreeGrafter"/>
</dbReference>
<evidence type="ECO:0000313" key="3">
    <source>
        <dbReference type="EMBL" id="SDK24699.1"/>
    </source>
</evidence>